<gene>
    <name evidence="3" type="ORF">RMAR1173_LOCUS11446</name>
</gene>
<dbReference type="InterPro" id="IPR029058">
    <property type="entry name" value="AB_hydrolase_fold"/>
</dbReference>
<keyword evidence="2" id="KW-0645">Protease</keyword>
<keyword evidence="2" id="KW-0378">Hydrolase</keyword>
<dbReference type="GO" id="GO:0004185">
    <property type="term" value="F:serine-type carboxypeptidase activity"/>
    <property type="evidence" value="ECO:0007669"/>
    <property type="project" value="UniProtKB-UniRule"/>
</dbReference>
<dbReference type="InterPro" id="IPR018202">
    <property type="entry name" value="Ser_caboxypep_ser_AS"/>
</dbReference>
<dbReference type="Pfam" id="PF00450">
    <property type="entry name" value="Peptidase_S10"/>
    <property type="match status" value="1"/>
</dbReference>
<dbReference type="EC" id="3.4.16.-" evidence="2"/>
<dbReference type="Gene3D" id="3.40.50.12670">
    <property type="match status" value="1"/>
</dbReference>
<dbReference type="PRINTS" id="PR00724">
    <property type="entry name" value="CRBOXYPTASEC"/>
</dbReference>
<reference evidence="3" key="1">
    <citation type="submission" date="2021-01" db="EMBL/GenBank/DDBJ databases">
        <authorList>
            <person name="Corre E."/>
            <person name="Pelletier E."/>
            <person name="Niang G."/>
            <person name="Scheremetjew M."/>
            <person name="Finn R."/>
            <person name="Kale V."/>
            <person name="Holt S."/>
            <person name="Cochrane G."/>
            <person name="Meng A."/>
            <person name="Brown T."/>
            <person name="Cohen L."/>
        </authorList>
    </citation>
    <scope>NUCLEOTIDE SEQUENCE</scope>
    <source>
        <strain evidence="3">CCMP1243</strain>
    </source>
</reference>
<dbReference type="PROSITE" id="PS00131">
    <property type="entry name" value="CARBOXYPEPT_SER_SER"/>
    <property type="match status" value="1"/>
</dbReference>
<dbReference type="Gene3D" id="3.40.50.1820">
    <property type="entry name" value="alpha/beta hydrolase"/>
    <property type="match status" value="1"/>
</dbReference>
<evidence type="ECO:0000313" key="3">
    <source>
        <dbReference type="EMBL" id="CAD9690466.1"/>
    </source>
</evidence>
<keyword evidence="2" id="KW-0121">Carboxypeptidase</keyword>
<dbReference type="SUPFAM" id="SSF53474">
    <property type="entry name" value="alpha/beta-Hydrolases"/>
    <property type="match status" value="1"/>
</dbReference>
<name>A0A7S2S5U4_9STRA</name>
<evidence type="ECO:0000256" key="2">
    <source>
        <dbReference type="RuleBase" id="RU361156"/>
    </source>
</evidence>
<proteinExistence type="inferred from homology"/>
<protein>
    <recommendedName>
        <fullName evidence="2">Carboxypeptidase</fullName>
        <ecNumber evidence="2">3.4.16.-</ecNumber>
    </recommendedName>
</protein>
<dbReference type="GO" id="GO:0006508">
    <property type="term" value="P:proteolysis"/>
    <property type="evidence" value="ECO:0007669"/>
    <property type="project" value="UniProtKB-KW"/>
</dbReference>
<dbReference type="AlphaFoldDB" id="A0A7S2S5U4"/>
<dbReference type="PANTHER" id="PTHR11802:SF201">
    <property type="entry name" value="CARBOXYPEPTIDASE"/>
    <property type="match status" value="1"/>
</dbReference>
<organism evidence="3">
    <name type="scientific">Rhizochromulina marina</name>
    <dbReference type="NCBI Taxonomy" id="1034831"/>
    <lineage>
        <taxon>Eukaryota</taxon>
        <taxon>Sar</taxon>
        <taxon>Stramenopiles</taxon>
        <taxon>Ochrophyta</taxon>
        <taxon>Dictyochophyceae</taxon>
        <taxon>Rhizochromulinales</taxon>
        <taxon>Rhizochromulina</taxon>
    </lineage>
</organism>
<comment type="similarity">
    <text evidence="1 2">Belongs to the peptidase S10 family.</text>
</comment>
<dbReference type="EMBL" id="HBHJ01017286">
    <property type="protein sequence ID" value="CAD9690466.1"/>
    <property type="molecule type" value="Transcribed_RNA"/>
</dbReference>
<evidence type="ECO:0000256" key="1">
    <source>
        <dbReference type="ARBA" id="ARBA00009431"/>
    </source>
</evidence>
<sequence length="581" mass="64320">METPEMEGLLPGAVAAKEGRAWPRAKALVAGAVAAGALLVLALASGSGGARSTPEAEGHGGSGVLAAEPQVVRGDKPALTREWVQEQFQAMGMALSDTALDDAVLHMPGLSDDAPDIVQFSGYVEVSETKRSFYMLSLSQRSPKDDPLVLWTNGGPGCSGLLGYFTEHGPFRPMEDLSLRLNDYSWNKVANMLYIESPTGVGFSYSEGDVASDLLAGDESVARDNYELIQQVLLRHTALQDNDFYLSAESYGGHYIPTLAKQLVVGAAEATPWIKFKGFLVGNPYTDPVSNMKGMMGAFWGHQLVPAPVYKAWQEHCSDSKEVSTYYDDEYCVELEVEMMDAIGDLDWYGLDFPVCNRDLPDSGAFSEVLSAQAQQLVKYAYPRLHDKLVSRWQEKKKASLRRDLLGGRRLASSKQPTVYDACVPDYMTRYLNKAEVQDALHAEVGTTWAECSSSITYDFDSKMDYMEALYKHLLDDTSLRIMVYSGDDDSICAPLGTQDWIWKLGYSVQDDWAAWYYKDAMYGDGQVGGYRVRFTTPQAEEDSTSSRLSFVTIHHAGHEVPMYQPMRALHVFENFLDGVF</sequence>
<accession>A0A7S2S5U4</accession>
<dbReference type="InterPro" id="IPR001563">
    <property type="entry name" value="Peptidase_S10"/>
</dbReference>
<dbReference type="PANTHER" id="PTHR11802">
    <property type="entry name" value="SERINE PROTEASE FAMILY S10 SERINE CARBOXYPEPTIDASE"/>
    <property type="match status" value="1"/>
</dbReference>